<evidence type="ECO:0000313" key="1">
    <source>
        <dbReference type="EMBL" id="SEF72284.1"/>
    </source>
</evidence>
<dbReference type="RefSeq" id="WP_103982888.1">
    <property type="nucleotide sequence ID" value="NZ_FNVS01000005.1"/>
</dbReference>
<evidence type="ECO:0008006" key="3">
    <source>
        <dbReference type="Google" id="ProtNLM"/>
    </source>
</evidence>
<proteinExistence type="predicted"/>
<dbReference type="AlphaFoldDB" id="A0A8G2F2C6"/>
<accession>A0A8G2F2C6</accession>
<name>A0A8G2F2C6_9BACT</name>
<sequence length="435" mass="50656">MERLLHYVWKYKLYPSAPLVTTGGVSIEVLDPGTLNTNAGPDFFNAKVKMDDTVWAGSVEIHDKASDWFLHKHDKDKAYDSVILHVTACDDATIYRMNGEPVPQFVLSVPDNVRQNIEWLLLRDIPVPCISCIQMIEPLHLSIWTDALLSERLERKTRDIELLLEQHNNDWNEVFYVTLTRNFGFGVNNDAFEWLAKSLPLRYIQKQRSSSSQIEALLFGQAGMLEEDNDCHYYRLLQREYRFLRHKFGLKPLDESLFKSLRIRPVNFPHLKLAQLAAIWVQHDTLFSAILDAYSTGEIKKYFRISPSDYWRTHYHFRYASPEKEKPMGENALNILLINTVVPMLFAYGKRNKLPEYCERSMRLLESIPPERNHIVAIFTNAGMLVRNAGDTQALIQLKREYCEKKKCLYCRIGFRLIKRSNLPIFVPAINSQIK</sequence>
<evidence type="ECO:0000313" key="2">
    <source>
        <dbReference type="Proteomes" id="UP000236725"/>
    </source>
</evidence>
<reference evidence="1 2" key="1">
    <citation type="submission" date="2016-10" db="EMBL/GenBank/DDBJ databases">
        <authorList>
            <person name="Varghese N."/>
            <person name="Submissions S."/>
        </authorList>
    </citation>
    <scope>NUCLEOTIDE SEQUENCE [LARGE SCALE GENOMIC DNA]</scope>
    <source>
        <strain evidence="1 2">DSM 29073</strain>
    </source>
</reference>
<gene>
    <name evidence="1" type="ORF">SAMN05444001_105133</name>
</gene>
<organism evidence="1 2">
    <name type="scientific">Parabacteroides chinchillae</name>
    <dbReference type="NCBI Taxonomy" id="871327"/>
    <lineage>
        <taxon>Bacteria</taxon>
        <taxon>Pseudomonadati</taxon>
        <taxon>Bacteroidota</taxon>
        <taxon>Bacteroidia</taxon>
        <taxon>Bacteroidales</taxon>
        <taxon>Tannerellaceae</taxon>
        <taxon>Parabacteroides</taxon>
    </lineage>
</organism>
<comment type="caution">
    <text evidence="1">The sequence shown here is derived from an EMBL/GenBank/DDBJ whole genome shotgun (WGS) entry which is preliminary data.</text>
</comment>
<keyword evidence="2" id="KW-1185">Reference proteome</keyword>
<dbReference type="EMBL" id="FNVS01000005">
    <property type="protein sequence ID" value="SEF72284.1"/>
    <property type="molecule type" value="Genomic_DNA"/>
</dbReference>
<dbReference type="Pfam" id="PF11013">
    <property type="entry name" value="DUF2851"/>
    <property type="match status" value="1"/>
</dbReference>
<protein>
    <recommendedName>
        <fullName evidence="3">DUF2851 family protein</fullName>
    </recommendedName>
</protein>
<dbReference type="InterPro" id="IPR021272">
    <property type="entry name" value="DUF2851"/>
</dbReference>
<dbReference type="Proteomes" id="UP000236725">
    <property type="component" value="Unassembled WGS sequence"/>
</dbReference>